<protein>
    <submittedName>
        <fullName evidence="2">Uncharacterized protein</fullName>
    </submittedName>
</protein>
<proteinExistence type="predicted"/>
<evidence type="ECO:0000256" key="1">
    <source>
        <dbReference type="SAM" id="SignalP"/>
    </source>
</evidence>
<evidence type="ECO:0000313" key="3">
    <source>
        <dbReference type="Proteomes" id="UP001223586"/>
    </source>
</evidence>
<name>A0ABT9WYU9_9BACI</name>
<dbReference type="EMBL" id="JAUSTT010000039">
    <property type="protein sequence ID" value="MDQ0178294.1"/>
    <property type="molecule type" value="Genomic_DNA"/>
</dbReference>
<sequence length="123" mass="13978">MKKIFILLVLSVTFIFNLFSPLALAANEEDVERDAILEQLEDVAKRHNNLEIISIEELPEGTPVVSFDSVEEFEKALAEVEENKKFSGAEEVIEINDELIENIPFENSLMTTKNGSAEIKWHE</sequence>
<organism evidence="2 3">
    <name type="scientific">Bacillus chungangensis</name>
    <dbReference type="NCBI Taxonomy" id="587633"/>
    <lineage>
        <taxon>Bacteria</taxon>
        <taxon>Bacillati</taxon>
        <taxon>Bacillota</taxon>
        <taxon>Bacilli</taxon>
        <taxon>Bacillales</taxon>
        <taxon>Bacillaceae</taxon>
        <taxon>Bacillus</taxon>
    </lineage>
</organism>
<evidence type="ECO:0000313" key="2">
    <source>
        <dbReference type="EMBL" id="MDQ0178294.1"/>
    </source>
</evidence>
<keyword evidence="3" id="KW-1185">Reference proteome</keyword>
<reference evidence="2 3" key="1">
    <citation type="submission" date="2023-07" db="EMBL/GenBank/DDBJ databases">
        <title>Genomic Encyclopedia of Type Strains, Phase IV (KMG-IV): sequencing the most valuable type-strain genomes for metagenomic binning, comparative biology and taxonomic classification.</title>
        <authorList>
            <person name="Goeker M."/>
        </authorList>
    </citation>
    <scope>NUCLEOTIDE SEQUENCE [LARGE SCALE GENOMIC DNA]</scope>
    <source>
        <strain evidence="2 3">DSM 23837</strain>
    </source>
</reference>
<feature type="signal peptide" evidence="1">
    <location>
        <begin position="1"/>
        <end position="25"/>
    </location>
</feature>
<accession>A0ABT9WYU9</accession>
<dbReference type="Proteomes" id="UP001223586">
    <property type="component" value="Unassembled WGS sequence"/>
</dbReference>
<keyword evidence="1" id="KW-0732">Signal</keyword>
<comment type="caution">
    <text evidence="2">The sequence shown here is derived from an EMBL/GenBank/DDBJ whole genome shotgun (WGS) entry which is preliminary data.</text>
</comment>
<feature type="chain" id="PRO_5045252058" evidence="1">
    <location>
        <begin position="26"/>
        <end position="123"/>
    </location>
</feature>
<gene>
    <name evidence="2" type="ORF">J2S08_004198</name>
</gene>
<dbReference type="RefSeq" id="WP_307232990.1">
    <property type="nucleotide sequence ID" value="NZ_JAUSTT010000039.1"/>
</dbReference>